<dbReference type="AlphaFoldDB" id="A0AAU9Q4X2"/>
<proteinExistence type="predicted"/>
<evidence type="ECO:0000313" key="2">
    <source>
        <dbReference type="EMBL" id="CAH1528753.1"/>
    </source>
</evidence>
<accession>A0AAU9Q4X2</accession>
<dbReference type="EMBL" id="CAKMTQ010000015">
    <property type="protein sequence ID" value="CAH1528753.1"/>
    <property type="molecule type" value="Genomic_DNA"/>
</dbReference>
<evidence type="ECO:0000313" key="3">
    <source>
        <dbReference type="Proteomes" id="UP001295420"/>
    </source>
</evidence>
<sequence>MTKKGKGQSRALKAKKRRQKKTTPVTYQSAPVSKWAWASDEARDAGMTILRQLQAVDSISCFNIERPEVGKCYRSAHAIEASFTVLDCSERDTMSGDFWVVGVDHNGERCVLCSREWECERIMLTNLSALSSCS</sequence>
<feature type="region of interest" description="Disordered" evidence="1">
    <location>
        <begin position="1"/>
        <end position="28"/>
    </location>
</feature>
<feature type="compositionally biased region" description="Basic residues" evidence="1">
    <location>
        <begin position="1"/>
        <end position="21"/>
    </location>
</feature>
<gene>
    <name evidence="2" type="ORF">THF1D04_220029</name>
</gene>
<protein>
    <submittedName>
        <fullName evidence="2">Uncharacterized protein</fullName>
    </submittedName>
</protein>
<dbReference type="Proteomes" id="UP001295420">
    <property type="component" value="Unassembled WGS sequence"/>
</dbReference>
<name>A0AAU9Q4X2_9VIBR</name>
<comment type="caution">
    <text evidence="2">The sequence shown here is derived from an EMBL/GenBank/DDBJ whole genome shotgun (WGS) entry which is preliminary data.</text>
</comment>
<dbReference type="RefSeq" id="WP_409931022.1">
    <property type="nucleotide sequence ID" value="NZ_CAKMTQ010000015.1"/>
</dbReference>
<evidence type="ECO:0000256" key="1">
    <source>
        <dbReference type="SAM" id="MobiDB-lite"/>
    </source>
</evidence>
<organism evidence="2 3">
    <name type="scientific">Vibrio owensii</name>
    <dbReference type="NCBI Taxonomy" id="696485"/>
    <lineage>
        <taxon>Bacteria</taxon>
        <taxon>Pseudomonadati</taxon>
        <taxon>Pseudomonadota</taxon>
        <taxon>Gammaproteobacteria</taxon>
        <taxon>Vibrionales</taxon>
        <taxon>Vibrionaceae</taxon>
        <taxon>Vibrio</taxon>
    </lineage>
</organism>
<reference evidence="2" key="1">
    <citation type="submission" date="2022-01" db="EMBL/GenBank/DDBJ databases">
        <authorList>
            <person name="Lagorce A."/>
        </authorList>
    </citation>
    <scope>NUCLEOTIDE SEQUENCE</scope>
    <source>
        <strain evidence="2">Th15_F1_D04</strain>
    </source>
</reference>